<reference evidence="5 6" key="1">
    <citation type="submission" date="2016-07" db="EMBL/GenBank/DDBJ databases">
        <title>Pervasive Adenine N6-methylation of Active Genes in Fungi.</title>
        <authorList>
            <consortium name="DOE Joint Genome Institute"/>
            <person name="Mondo S.J."/>
            <person name="Dannebaum R.O."/>
            <person name="Kuo R.C."/>
            <person name="Labutti K."/>
            <person name="Haridas S."/>
            <person name="Kuo A."/>
            <person name="Salamov A."/>
            <person name="Ahrendt S.R."/>
            <person name="Lipzen A."/>
            <person name="Sullivan W."/>
            <person name="Andreopoulos W.B."/>
            <person name="Clum A."/>
            <person name="Lindquist E."/>
            <person name="Daum C."/>
            <person name="Ramamoorthy G.K."/>
            <person name="Gryganskyi A."/>
            <person name="Culley D."/>
            <person name="Magnuson J.K."/>
            <person name="James T.Y."/>
            <person name="O'Malley M.A."/>
            <person name="Stajich J.E."/>
            <person name="Spatafora J.W."/>
            <person name="Visel A."/>
            <person name="Grigoriev I.V."/>
        </authorList>
    </citation>
    <scope>NUCLEOTIDE SEQUENCE [LARGE SCALE GENOMIC DNA]</scope>
    <source>
        <strain evidence="5 6">ATCC 12442</strain>
    </source>
</reference>
<evidence type="ECO:0000256" key="1">
    <source>
        <dbReference type="ARBA" id="ARBA00022884"/>
    </source>
</evidence>
<dbReference type="InterPro" id="IPR000504">
    <property type="entry name" value="RRM_dom"/>
</dbReference>
<name>A0A1Y1WCQ9_9FUNG</name>
<evidence type="ECO:0000256" key="3">
    <source>
        <dbReference type="SAM" id="MobiDB-lite"/>
    </source>
</evidence>
<feature type="compositionally biased region" description="Acidic residues" evidence="3">
    <location>
        <begin position="34"/>
        <end position="49"/>
    </location>
</feature>
<dbReference type="EMBL" id="MCFD01000004">
    <property type="protein sequence ID" value="ORX71319.1"/>
    <property type="molecule type" value="Genomic_DNA"/>
</dbReference>
<dbReference type="SMART" id="SM00360">
    <property type="entry name" value="RRM"/>
    <property type="match status" value="1"/>
</dbReference>
<dbReference type="STRING" id="61395.A0A1Y1WCQ9"/>
<dbReference type="CDD" id="cd12306">
    <property type="entry name" value="RRM_II_PABPs"/>
    <property type="match status" value="1"/>
</dbReference>
<sequence length="211" mass="23395">MSDLADKHIDEYADHVDPDAYEDPEHYEEGHGDDADDADDADGLDDDPELAALKKQMEEMEKEAQRLRELQEKMTAEAEAEKSEEAAADDVDARSIYVGNVDYASTPEGLQEHFKGSGTINRVTILCDKFTGHPKGYAYVEFATTDAVTKAQILDGSMFHGRPLKVNPKRTNVPGMHRGRGRGRGRGGYMPRGRGYGGYRGRGRGAYYSPY</sequence>
<dbReference type="AlphaFoldDB" id="A0A1Y1WCQ9"/>
<keyword evidence="6" id="KW-1185">Reference proteome</keyword>
<organism evidence="5 6">
    <name type="scientific">Linderina pennispora</name>
    <dbReference type="NCBI Taxonomy" id="61395"/>
    <lineage>
        <taxon>Eukaryota</taxon>
        <taxon>Fungi</taxon>
        <taxon>Fungi incertae sedis</taxon>
        <taxon>Zoopagomycota</taxon>
        <taxon>Kickxellomycotina</taxon>
        <taxon>Kickxellomycetes</taxon>
        <taxon>Kickxellales</taxon>
        <taxon>Kickxellaceae</taxon>
        <taxon>Linderina</taxon>
    </lineage>
</organism>
<dbReference type="Proteomes" id="UP000193922">
    <property type="component" value="Unassembled WGS sequence"/>
</dbReference>
<dbReference type="InterPro" id="IPR012677">
    <property type="entry name" value="Nucleotide-bd_a/b_plait_sf"/>
</dbReference>
<dbReference type="OrthoDB" id="4726at2759"/>
<dbReference type="PANTHER" id="PTHR23236:SF92">
    <property type="entry name" value="POLYADENYLATE-BINDING PROTEIN 1"/>
    <property type="match status" value="1"/>
</dbReference>
<feature type="region of interest" description="Disordered" evidence="3">
    <location>
        <begin position="165"/>
        <end position="195"/>
    </location>
</feature>
<feature type="compositionally biased region" description="Basic and acidic residues" evidence="3">
    <location>
        <begin position="55"/>
        <end position="85"/>
    </location>
</feature>
<protein>
    <submittedName>
        <fullName evidence="5">RNA-binding domain-containing protein</fullName>
    </submittedName>
</protein>
<feature type="compositionally biased region" description="Basic and acidic residues" evidence="3">
    <location>
        <begin position="1"/>
        <end position="33"/>
    </location>
</feature>
<feature type="region of interest" description="Disordered" evidence="3">
    <location>
        <begin position="1"/>
        <end position="88"/>
    </location>
</feature>
<dbReference type="InterPro" id="IPR035979">
    <property type="entry name" value="RBD_domain_sf"/>
</dbReference>
<comment type="caution">
    <text evidence="5">The sequence shown here is derived from an EMBL/GenBank/DDBJ whole genome shotgun (WGS) entry which is preliminary data.</text>
</comment>
<evidence type="ECO:0000313" key="5">
    <source>
        <dbReference type="EMBL" id="ORX71319.1"/>
    </source>
</evidence>
<dbReference type="PROSITE" id="PS50102">
    <property type="entry name" value="RRM"/>
    <property type="match status" value="1"/>
</dbReference>
<dbReference type="GeneID" id="63806358"/>
<keyword evidence="1 2" id="KW-0694">RNA-binding</keyword>
<dbReference type="Pfam" id="PF00076">
    <property type="entry name" value="RRM_1"/>
    <property type="match status" value="1"/>
</dbReference>
<gene>
    <name evidence="5" type="ORF">DL89DRAFT_282755</name>
</gene>
<evidence type="ECO:0000256" key="2">
    <source>
        <dbReference type="PROSITE-ProRule" id="PRU00176"/>
    </source>
</evidence>
<feature type="domain" description="RRM" evidence="4">
    <location>
        <begin position="94"/>
        <end position="171"/>
    </location>
</feature>
<dbReference type="SUPFAM" id="SSF54928">
    <property type="entry name" value="RNA-binding domain, RBD"/>
    <property type="match status" value="1"/>
</dbReference>
<dbReference type="RefSeq" id="XP_040744834.1">
    <property type="nucleotide sequence ID" value="XM_040889710.1"/>
</dbReference>
<evidence type="ECO:0000313" key="6">
    <source>
        <dbReference type="Proteomes" id="UP000193922"/>
    </source>
</evidence>
<feature type="compositionally biased region" description="Gly residues" evidence="3">
    <location>
        <begin position="186"/>
        <end position="195"/>
    </location>
</feature>
<proteinExistence type="predicted"/>
<dbReference type="PANTHER" id="PTHR23236">
    <property type="entry name" value="EUKARYOTIC TRANSLATION INITIATION FACTOR 4B/4H"/>
    <property type="match status" value="1"/>
</dbReference>
<accession>A0A1Y1WCQ9</accession>
<dbReference type="GO" id="GO:0008143">
    <property type="term" value="F:poly(A) binding"/>
    <property type="evidence" value="ECO:0007669"/>
    <property type="project" value="TreeGrafter"/>
</dbReference>
<dbReference type="Gene3D" id="3.30.70.330">
    <property type="match status" value="1"/>
</dbReference>
<evidence type="ECO:0000259" key="4">
    <source>
        <dbReference type="PROSITE" id="PS50102"/>
    </source>
</evidence>